<accession>A0AAI9UTD4</accession>
<organism evidence="8 9">
    <name type="scientific">Colletotrichum cuscutae</name>
    <dbReference type="NCBI Taxonomy" id="1209917"/>
    <lineage>
        <taxon>Eukaryota</taxon>
        <taxon>Fungi</taxon>
        <taxon>Dikarya</taxon>
        <taxon>Ascomycota</taxon>
        <taxon>Pezizomycotina</taxon>
        <taxon>Sordariomycetes</taxon>
        <taxon>Hypocreomycetidae</taxon>
        <taxon>Glomerellales</taxon>
        <taxon>Glomerellaceae</taxon>
        <taxon>Colletotrichum</taxon>
        <taxon>Colletotrichum acutatum species complex</taxon>
    </lineage>
</organism>
<keyword evidence="4" id="KW-0496">Mitochondrion</keyword>
<evidence type="ECO:0000313" key="8">
    <source>
        <dbReference type="EMBL" id="KAK1464396.1"/>
    </source>
</evidence>
<dbReference type="EMBL" id="MPDP01000265">
    <property type="protein sequence ID" value="KAK1464396.1"/>
    <property type="molecule type" value="Genomic_DNA"/>
</dbReference>
<evidence type="ECO:0000256" key="3">
    <source>
        <dbReference type="ARBA" id="ARBA00008507"/>
    </source>
</evidence>
<dbReference type="GO" id="GO:0007005">
    <property type="term" value="P:mitochondrion organization"/>
    <property type="evidence" value="ECO:0007669"/>
    <property type="project" value="InterPro"/>
</dbReference>
<gene>
    <name evidence="8" type="ORF">CCUS01_07969</name>
</gene>
<dbReference type="InterPro" id="IPR036525">
    <property type="entry name" value="Tubulin/FtsZ_GTPase_sf"/>
</dbReference>
<dbReference type="Pfam" id="PF10644">
    <property type="entry name" value="Misat_Tub_SegII"/>
    <property type="match status" value="1"/>
</dbReference>
<dbReference type="InterPro" id="IPR019605">
    <property type="entry name" value="Misato_II_tubulin-like"/>
</dbReference>
<evidence type="ECO:0000256" key="4">
    <source>
        <dbReference type="ARBA" id="ARBA00023128"/>
    </source>
</evidence>
<evidence type="ECO:0000259" key="6">
    <source>
        <dbReference type="Pfam" id="PF10644"/>
    </source>
</evidence>
<dbReference type="SUPFAM" id="SSF52490">
    <property type="entry name" value="Tubulin nucleotide-binding domain-like"/>
    <property type="match status" value="1"/>
</dbReference>
<protein>
    <submittedName>
        <fullName evidence="8">Misato Segment II myosin-like domain-containing protein</fullName>
    </submittedName>
</protein>
<dbReference type="PANTHER" id="PTHR13391">
    <property type="entry name" value="MITOCHONDRIAL DISTRIBUTION REGULATOR MISATO"/>
    <property type="match status" value="1"/>
</dbReference>
<feature type="domain" description="Misato Segment II tubulin-like" evidence="6">
    <location>
        <begin position="88"/>
        <end position="199"/>
    </location>
</feature>
<dbReference type="Gene3D" id="3.40.50.1440">
    <property type="entry name" value="Tubulin/FtsZ, GTPase domain"/>
    <property type="match status" value="1"/>
</dbReference>
<dbReference type="InterPro" id="IPR029209">
    <property type="entry name" value="DML1/Misato_tubulin"/>
</dbReference>
<evidence type="ECO:0000256" key="2">
    <source>
        <dbReference type="ARBA" id="ARBA00004173"/>
    </source>
</evidence>
<feature type="domain" description="DML1/Misato tubulin" evidence="7">
    <location>
        <begin position="204"/>
        <end position="389"/>
    </location>
</feature>
<feature type="region of interest" description="Disordered" evidence="5">
    <location>
        <begin position="427"/>
        <end position="447"/>
    </location>
</feature>
<dbReference type="PANTHER" id="PTHR13391:SF0">
    <property type="entry name" value="PROTEIN MISATO HOMOLOG 1"/>
    <property type="match status" value="1"/>
</dbReference>
<feature type="compositionally biased region" description="Basic and acidic residues" evidence="5">
    <location>
        <begin position="429"/>
        <end position="447"/>
    </location>
</feature>
<dbReference type="CDD" id="cd06060">
    <property type="entry name" value="misato"/>
    <property type="match status" value="1"/>
</dbReference>
<comment type="subcellular location">
    <subcellularLocation>
        <location evidence="2">Mitochondrion</location>
    </subcellularLocation>
</comment>
<dbReference type="Proteomes" id="UP001239213">
    <property type="component" value="Unassembled WGS sequence"/>
</dbReference>
<evidence type="ECO:0000313" key="9">
    <source>
        <dbReference type="Proteomes" id="UP001239213"/>
    </source>
</evidence>
<reference evidence="8" key="1">
    <citation type="submission" date="2016-11" db="EMBL/GenBank/DDBJ databases">
        <title>The genome sequence of Colletotrichum cuscutae.</title>
        <authorList>
            <person name="Baroncelli R."/>
        </authorList>
    </citation>
    <scope>NUCLEOTIDE SEQUENCE</scope>
    <source>
        <strain evidence="8">IMI 304802</strain>
    </source>
</reference>
<comment type="function">
    <text evidence="1">Involved in the partitioning of the mitochondrial organelle and mitochondrial DNA (mtDNA) inheritance.</text>
</comment>
<evidence type="ECO:0000256" key="1">
    <source>
        <dbReference type="ARBA" id="ARBA00003757"/>
    </source>
</evidence>
<proteinExistence type="inferred from homology"/>
<name>A0AAI9UTD4_9PEZI</name>
<dbReference type="Pfam" id="PF14881">
    <property type="entry name" value="Tubulin_3"/>
    <property type="match status" value="1"/>
</dbReference>
<dbReference type="AlphaFoldDB" id="A0AAI9UTD4"/>
<evidence type="ECO:0000256" key="5">
    <source>
        <dbReference type="SAM" id="MobiDB-lite"/>
    </source>
</evidence>
<dbReference type="GO" id="GO:0005739">
    <property type="term" value="C:mitochondrion"/>
    <property type="evidence" value="ECO:0007669"/>
    <property type="project" value="UniProtKB-SubCell"/>
</dbReference>
<evidence type="ECO:0000259" key="7">
    <source>
        <dbReference type="Pfam" id="PF14881"/>
    </source>
</evidence>
<sequence>MVNVKRATSVARWGRMPSPAALSPAHAQDLPHYRVHLTHFNGPNGPGTEIAKPKSRPVPYQFRDPSAVNPPGSPCRTIYDWLEQNSMHEIITLQLGQLSNYAATHFWNTQESYFTYSDQDESPVNHDVHWRPGVALDGSETFLPRTVVYDLKGGFGSLRKINALYDASQEEAPAHLWEGSAQVHKQTSVEPSAYQKSLDLGTPAPKLKSSDVRYWSDFSRVYYHPKSLNQLYDYEINSSIRPFDKWSLGRELFDSLDKEHDIVDRDFRPFVEEADQMQGLQIVTTIDDAWGGFATEYVERLRDEYGKTTIWVWGLQTPVPAARIDQRRLQLANTARAVKDMCEHASMLVPMALPQARLSSNISINMQSPWQTTALLSTAMETAGIASRLNSTSSVSGLQATLGELVSGLNLRGRQTMSRLQMTVVDPASEAKQDTRAPESGLDDDKAGEITKLDTDLFDILRPKPTPGRRNMNGGGGKPHLFGQTITTRGSQQVMKHDEDEGGDSRQRPRAALIETSTQRYLTDRGFPMLDSFPEIYLDGSGKPLSDSFGVKTSLSTDTSVSAALNALRTTVASSLGVEDREDISNELADFAEAYREGWSSGSDDDDD</sequence>
<keyword evidence="9" id="KW-1185">Reference proteome</keyword>
<feature type="region of interest" description="Disordered" evidence="5">
    <location>
        <begin position="459"/>
        <end position="479"/>
    </location>
</feature>
<comment type="caution">
    <text evidence="8">The sequence shown here is derived from an EMBL/GenBank/DDBJ whole genome shotgun (WGS) entry which is preliminary data.</text>
</comment>
<comment type="similarity">
    <text evidence="3">Belongs to the misato family.</text>
</comment>
<dbReference type="InterPro" id="IPR049942">
    <property type="entry name" value="DML1/Misato"/>
</dbReference>